<accession>A0A3B0VME7</accession>
<dbReference type="AlphaFoldDB" id="A0A3B0VME7"/>
<protein>
    <submittedName>
        <fullName evidence="1">Uncharacterized protein</fullName>
    </submittedName>
</protein>
<sequence length="63" mass="7017">HMVAEAMWSFTQGGKKIFWRTVRNALLAGGFCFLFLDLVSRGLYGFPAHPFLTSLLSTGVVRP</sequence>
<evidence type="ECO:0000313" key="1">
    <source>
        <dbReference type="EMBL" id="VAW41453.1"/>
    </source>
</evidence>
<proteinExistence type="predicted"/>
<gene>
    <name evidence="1" type="ORF">MNBD_DELTA03-1413</name>
</gene>
<dbReference type="EMBL" id="UOEX01000385">
    <property type="protein sequence ID" value="VAW41453.1"/>
    <property type="molecule type" value="Genomic_DNA"/>
</dbReference>
<feature type="non-terminal residue" evidence="1">
    <location>
        <position position="1"/>
    </location>
</feature>
<reference evidence="1" key="1">
    <citation type="submission" date="2018-06" db="EMBL/GenBank/DDBJ databases">
        <authorList>
            <person name="Zhirakovskaya E."/>
        </authorList>
    </citation>
    <scope>NUCLEOTIDE SEQUENCE</scope>
</reference>
<organism evidence="1">
    <name type="scientific">hydrothermal vent metagenome</name>
    <dbReference type="NCBI Taxonomy" id="652676"/>
    <lineage>
        <taxon>unclassified sequences</taxon>
        <taxon>metagenomes</taxon>
        <taxon>ecological metagenomes</taxon>
    </lineage>
</organism>
<name>A0A3B0VME7_9ZZZZ</name>